<dbReference type="SUPFAM" id="SSF52091">
    <property type="entry name" value="SpoIIaa-like"/>
    <property type="match status" value="1"/>
</dbReference>
<evidence type="ECO:0000313" key="2">
    <source>
        <dbReference type="Proteomes" id="UP000075515"/>
    </source>
</evidence>
<evidence type="ECO:0000313" key="1">
    <source>
        <dbReference type="EMBL" id="KYF93874.1"/>
    </source>
</evidence>
<dbReference type="InterPro" id="IPR038396">
    <property type="entry name" value="SpoIIAA-like_sf"/>
</dbReference>
<dbReference type="Gene3D" id="3.40.50.10600">
    <property type="entry name" value="SpoIIaa-like domains"/>
    <property type="match status" value="1"/>
</dbReference>
<dbReference type="Proteomes" id="UP000075515">
    <property type="component" value="Unassembled WGS sequence"/>
</dbReference>
<dbReference type="AlphaFoldDB" id="A0A150SN46"/>
<proteinExistence type="predicted"/>
<dbReference type="InterPro" id="IPR036513">
    <property type="entry name" value="STAS_dom_sf"/>
</dbReference>
<organism evidence="1 2">
    <name type="scientific">Sorangium cellulosum</name>
    <name type="common">Polyangium cellulosum</name>
    <dbReference type="NCBI Taxonomy" id="56"/>
    <lineage>
        <taxon>Bacteria</taxon>
        <taxon>Pseudomonadati</taxon>
        <taxon>Myxococcota</taxon>
        <taxon>Polyangia</taxon>
        <taxon>Polyangiales</taxon>
        <taxon>Polyangiaceae</taxon>
        <taxon>Sorangium</taxon>
    </lineage>
</organism>
<accession>A0A150SN46</accession>
<dbReference type="EMBL" id="JEMC01001793">
    <property type="protein sequence ID" value="KYF93874.1"/>
    <property type="molecule type" value="Genomic_DNA"/>
</dbReference>
<gene>
    <name evidence="1" type="ORF">BE18_07410</name>
</gene>
<name>A0A150SN46_SORCE</name>
<comment type="caution">
    <text evidence="1">The sequence shown here is derived from an EMBL/GenBank/DDBJ whole genome shotgun (WGS) entry which is preliminary data.</text>
</comment>
<dbReference type="InterPro" id="IPR021866">
    <property type="entry name" value="SpoIIAA-like"/>
</dbReference>
<protein>
    <recommendedName>
        <fullName evidence="3">STAS/SEC14 domain-containing protein</fullName>
    </recommendedName>
</protein>
<dbReference type="Pfam" id="PF11964">
    <property type="entry name" value="SpoIIAA-like"/>
    <property type="match status" value="1"/>
</dbReference>
<sequence>MFGMSDLGFKDASSGVHEEPDGILRVAVHGELTEDRARAIIGALRRVAEGGGDVLVLVDARHMGPVPPPARKALTEEVRSARLDAIALVGASFSVRVIVALLAKGIQMITGRPYPQQFFATEDEGRAWLLAQRDALPAGRRPVP</sequence>
<evidence type="ECO:0008006" key="3">
    <source>
        <dbReference type="Google" id="ProtNLM"/>
    </source>
</evidence>
<reference evidence="1 2" key="1">
    <citation type="submission" date="2014-02" db="EMBL/GenBank/DDBJ databases">
        <title>The small core and large imbalanced accessory genome model reveals a collaborative survival strategy of Sorangium cellulosum strains in nature.</title>
        <authorList>
            <person name="Han K."/>
            <person name="Peng R."/>
            <person name="Blom J."/>
            <person name="Li Y.-Z."/>
        </authorList>
    </citation>
    <scope>NUCLEOTIDE SEQUENCE [LARGE SCALE GENOMIC DNA]</scope>
    <source>
        <strain evidence="1 2">So0149</strain>
    </source>
</reference>